<accession>A0ABW3T2D8</accession>
<evidence type="ECO:0000256" key="2">
    <source>
        <dbReference type="ARBA" id="ARBA00022692"/>
    </source>
</evidence>
<comment type="subcellular location">
    <subcellularLocation>
        <location evidence="1">Membrane</location>
        <topology evidence="1">Single-pass membrane protein</topology>
    </subcellularLocation>
</comment>
<evidence type="ECO:0000313" key="7">
    <source>
        <dbReference type="EMBL" id="MFD1190406.1"/>
    </source>
</evidence>
<dbReference type="Pfam" id="PF04357">
    <property type="entry name" value="TamB"/>
    <property type="match status" value="1"/>
</dbReference>
<dbReference type="InterPro" id="IPR007452">
    <property type="entry name" value="TamB_C"/>
</dbReference>
<evidence type="ECO:0000256" key="1">
    <source>
        <dbReference type="ARBA" id="ARBA00004167"/>
    </source>
</evidence>
<dbReference type="EMBL" id="JBHTLQ010000012">
    <property type="protein sequence ID" value="MFD1190406.1"/>
    <property type="molecule type" value="Genomic_DNA"/>
</dbReference>
<organism evidence="7 8">
    <name type="scientific">Phenylobacterium conjunctum</name>
    <dbReference type="NCBI Taxonomy" id="1298959"/>
    <lineage>
        <taxon>Bacteria</taxon>
        <taxon>Pseudomonadati</taxon>
        <taxon>Pseudomonadota</taxon>
        <taxon>Alphaproteobacteria</taxon>
        <taxon>Caulobacterales</taxon>
        <taxon>Caulobacteraceae</taxon>
        <taxon>Phenylobacterium</taxon>
    </lineage>
</organism>
<evidence type="ECO:0000256" key="3">
    <source>
        <dbReference type="ARBA" id="ARBA00022989"/>
    </source>
</evidence>
<name>A0ABW3T2D8_9CAUL</name>
<proteinExistence type="predicted"/>
<reference evidence="8" key="1">
    <citation type="journal article" date="2019" name="Int. J. Syst. Evol. Microbiol.">
        <title>The Global Catalogue of Microorganisms (GCM) 10K type strain sequencing project: providing services to taxonomists for standard genome sequencing and annotation.</title>
        <authorList>
            <consortium name="The Broad Institute Genomics Platform"/>
            <consortium name="The Broad Institute Genome Sequencing Center for Infectious Disease"/>
            <person name="Wu L."/>
            <person name="Ma J."/>
        </authorList>
    </citation>
    <scope>NUCLEOTIDE SEQUENCE [LARGE SCALE GENOMIC DNA]</scope>
    <source>
        <strain evidence="8">CCUG 55074</strain>
    </source>
</reference>
<keyword evidence="3 5" id="KW-1133">Transmembrane helix</keyword>
<evidence type="ECO:0000256" key="4">
    <source>
        <dbReference type="ARBA" id="ARBA00023136"/>
    </source>
</evidence>
<dbReference type="PANTHER" id="PTHR36985:SF1">
    <property type="entry name" value="TRANSLOCATION AND ASSEMBLY MODULE SUBUNIT TAMB"/>
    <property type="match status" value="1"/>
</dbReference>
<feature type="transmembrane region" description="Helical" evidence="5">
    <location>
        <begin position="43"/>
        <end position="66"/>
    </location>
</feature>
<dbReference type="RefSeq" id="WP_374346480.1">
    <property type="nucleotide sequence ID" value="NZ_JBHTLQ010000012.1"/>
</dbReference>
<keyword evidence="8" id="KW-1185">Reference proteome</keyword>
<evidence type="ECO:0000256" key="5">
    <source>
        <dbReference type="SAM" id="Phobius"/>
    </source>
</evidence>
<dbReference type="PANTHER" id="PTHR36985">
    <property type="entry name" value="TRANSLOCATION AND ASSEMBLY MODULE SUBUNIT TAMB"/>
    <property type="match status" value="1"/>
</dbReference>
<evidence type="ECO:0000259" key="6">
    <source>
        <dbReference type="Pfam" id="PF04357"/>
    </source>
</evidence>
<feature type="domain" description="Translocation and assembly module TamB C-terminal" evidence="6">
    <location>
        <begin position="1074"/>
        <end position="1415"/>
    </location>
</feature>
<dbReference type="Proteomes" id="UP001597216">
    <property type="component" value="Unassembled WGS sequence"/>
</dbReference>
<sequence>MSQPPEDPKPGHEHPIEEAIAEVVHEVEAAAVAVAKSRAFPPIVIIVALILTFVFGGGLVTTRFGVLLPQGRLLIEAGANGLKLGRVGRLQIEGLEGDIWRNFTLRRLTVSDEQGVWLDARKVQVSWRYLDLFIRRLEIDEVRAERITLLRRPTLAPKEKSGGLPVSLRVGKISGRVEMTPEFSYQRGVYDVVGGLQLRRGQGGQAGHLTAVSQLRRGDHLNLAFDLIKGHRMAISADAVEAKGGAIAGALGLPSGAPFELKALANGRSKSDGPGRSGLIRVVAISGQMRPVEITGDWTPKGGQARGRVLLSASSLLKPYADRFGPEVTFVIAGTQAKKSLYDVTLSAKAANLSLSGKGQVDTDKRRIGKEGLALVGDAPSLTRLIGGPQMGPTHAVARLTGKADDWKIAGDAVVRDSTLLGYSLARMSGPVAFERKSGGWSVSGKLDGSGGAGTTWLAMALGASPKAEFDIARLSDGRFLFRDLLVDAQGLKVRGDGGRGLLGGLTFKGDADLASIAGMRKGASGALSASWSAGQSGRGKPWGLDLDIKGAKLASGYAELDRLLGGQPRLSGKAEFSGGRILVSEAVLTGASGRMTAAGAREADGALKFKLDWTAEGPFRAGPVEITGKAKGSGAITGTLQAPRADLIADIDALDVPRLPLTNARVVLSFLRRPDGSSGVVALNASSAYGPAQAKSAFAFPGAGVDLTDLSVDAGGLKASGDLSLRDHAASSADLDVSLTKGAFLEAGKVAGQVRLTDGVGGPRARLSLTAEGVALPGGRVVISSGRVSADGPLSKLPYSAEMSGMFSGSRWGLDGSGTLAHAAPGYQLAFNGEGRYLKWALKTVEAAQFRLGGPESSAKMQLVASDGGRIDLNARMARASTDVQIKVQQLGVGLIDEDFAGKIDGALVLNGEGRRLSGYLDADLDSVRGLGSDAALGLNGSLKARLAGDELNLDAALTNRQGLKAAATLVLPAETSAAPLRIAIDRTKPIRGRISADGEVKPLWDLLVGGERELAGHVQLQGDLAGTLARPRAVGRADVEDGRFSDGATGLTLRDVTLRASLNDTEVDIRQATAADGHGGTVAGAGRISFGPEGESTFRLNLKSFRLIDNEQATASATGQAVIDRDGDGKVRLAGALTIDRADVAARTPTPSNVVPMDVVEINRPVEMTTVQLAPFKRGPGIALDVTLKAPERVYLRGRGLDVELSLDAHVGGTTSSPSLSGAARVVRGDYDFAGKRFEFDTRGVVYLSTSPKDIRLDLSATREDTSLTAVVRIRGTAAKPEITLTSTPTLPNDEVLAQVLFGTSASQLSPLEAAQLASALSSLAGGGGFDVIGNLRTFAGLDRLAVAGGGASGVTVSGGKYLTDDVYLELTGGGREGPSAQVEWRVRRNLSIISKIAGQGDGKLAVRWRKDY</sequence>
<keyword evidence="4 5" id="KW-0472">Membrane</keyword>
<comment type="caution">
    <text evidence="7">The sequence shown here is derived from an EMBL/GenBank/DDBJ whole genome shotgun (WGS) entry which is preliminary data.</text>
</comment>
<protein>
    <submittedName>
        <fullName evidence="7">Translocation/assembly module TamB domain-containing protein</fullName>
    </submittedName>
</protein>
<keyword evidence="2 5" id="KW-0812">Transmembrane</keyword>
<gene>
    <name evidence="7" type="ORF">ACFQ27_07420</name>
</gene>
<evidence type="ECO:0000313" key="8">
    <source>
        <dbReference type="Proteomes" id="UP001597216"/>
    </source>
</evidence>